<evidence type="ECO:0000313" key="2">
    <source>
        <dbReference type="EMBL" id="OBA28330.1"/>
    </source>
</evidence>
<gene>
    <name evidence="2" type="ORF">HANVADRAFT_58189</name>
</gene>
<dbReference type="OrthoDB" id="3973364at2759"/>
<dbReference type="Proteomes" id="UP000092321">
    <property type="component" value="Unassembled WGS sequence"/>
</dbReference>
<name>A0A1B7THV3_9ASCO</name>
<dbReference type="AlphaFoldDB" id="A0A1B7THV3"/>
<dbReference type="EMBL" id="LXPE01000004">
    <property type="protein sequence ID" value="OBA28330.1"/>
    <property type="molecule type" value="Genomic_DNA"/>
</dbReference>
<comment type="caution">
    <text evidence="2">The sequence shown here is derived from an EMBL/GenBank/DDBJ whole genome shotgun (WGS) entry which is preliminary data.</text>
</comment>
<feature type="region of interest" description="Disordered" evidence="1">
    <location>
        <begin position="1"/>
        <end position="54"/>
    </location>
</feature>
<sequence>MSIHNSLSPQDKDKDVHPNKINQSKNNHSSRVPATSTKISSNNSHSTEKKKKITNWVKRFMQPTASNHSNNSKIDNKDIYYYKKIDREKALKSALIETSSTKRKTAKKLPTRREPINSSSTGSFFLDDNSDDYCSDAFSIQGMISLKQTKVGKPQGMGINKLDVLNDQDIAFIKKHIIQKNIIADKELLSDKWNPDSKVSFATISAKSNSVFSNTNFISHSESYSIISDADIWDDSGVDAASGISVDRTERGSIFSDGLPSLVGQQTINSSLMGIPPQSIIESSRFSNNASNNSYRLPATSMSIASQSVKNYKPFSRNNNMNNNDHHACASIFSGVGTTTSHYNYYYNNSCESESNTTKEFDDNEDLVNQLSSNSISSSSASKHTPEKNDTLALINSSNSLNNNNILSDFLPENN</sequence>
<proteinExistence type="predicted"/>
<evidence type="ECO:0000313" key="3">
    <source>
        <dbReference type="Proteomes" id="UP000092321"/>
    </source>
</evidence>
<accession>A0A1B7THV3</accession>
<keyword evidence="3" id="KW-1185">Reference proteome</keyword>
<protein>
    <submittedName>
        <fullName evidence="2">Uncharacterized protein</fullName>
    </submittedName>
</protein>
<evidence type="ECO:0000256" key="1">
    <source>
        <dbReference type="SAM" id="MobiDB-lite"/>
    </source>
</evidence>
<organism evidence="2 3">
    <name type="scientific">Hanseniaspora valbyensis NRRL Y-1626</name>
    <dbReference type="NCBI Taxonomy" id="766949"/>
    <lineage>
        <taxon>Eukaryota</taxon>
        <taxon>Fungi</taxon>
        <taxon>Dikarya</taxon>
        <taxon>Ascomycota</taxon>
        <taxon>Saccharomycotina</taxon>
        <taxon>Saccharomycetes</taxon>
        <taxon>Saccharomycodales</taxon>
        <taxon>Saccharomycodaceae</taxon>
        <taxon>Hanseniaspora</taxon>
    </lineage>
</organism>
<feature type="compositionally biased region" description="Polar residues" evidence="1">
    <location>
        <begin position="20"/>
        <end position="45"/>
    </location>
</feature>
<reference evidence="3" key="1">
    <citation type="journal article" date="2016" name="Proc. Natl. Acad. Sci. U.S.A.">
        <title>Comparative genomics of biotechnologically important yeasts.</title>
        <authorList>
            <person name="Riley R."/>
            <person name="Haridas S."/>
            <person name="Wolfe K.H."/>
            <person name="Lopes M.R."/>
            <person name="Hittinger C.T."/>
            <person name="Goeker M."/>
            <person name="Salamov A.A."/>
            <person name="Wisecaver J.H."/>
            <person name="Long T.M."/>
            <person name="Calvey C.H."/>
            <person name="Aerts A.L."/>
            <person name="Barry K.W."/>
            <person name="Choi C."/>
            <person name="Clum A."/>
            <person name="Coughlan A.Y."/>
            <person name="Deshpande S."/>
            <person name="Douglass A.P."/>
            <person name="Hanson S.J."/>
            <person name="Klenk H.-P."/>
            <person name="LaButti K.M."/>
            <person name="Lapidus A."/>
            <person name="Lindquist E.A."/>
            <person name="Lipzen A.M."/>
            <person name="Meier-Kolthoff J.P."/>
            <person name="Ohm R.A."/>
            <person name="Otillar R.P."/>
            <person name="Pangilinan J.L."/>
            <person name="Peng Y."/>
            <person name="Rokas A."/>
            <person name="Rosa C.A."/>
            <person name="Scheuner C."/>
            <person name="Sibirny A.A."/>
            <person name="Slot J.C."/>
            <person name="Stielow J.B."/>
            <person name="Sun H."/>
            <person name="Kurtzman C.P."/>
            <person name="Blackwell M."/>
            <person name="Grigoriev I.V."/>
            <person name="Jeffries T.W."/>
        </authorList>
    </citation>
    <scope>NUCLEOTIDE SEQUENCE [LARGE SCALE GENOMIC DNA]</scope>
    <source>
        <strain evidence="3">NRRL Y-1626</strain>
    </source>
</reference>